<organism evidence="1 2">
    <name type="scientific">Blepharisma stoltei</name>
    <dbReference type="NCBI Taxonomy" id="1481888"/>
    <lineage>
        <taxon>Eukaryota</taxon>
        <taxon>Sar</taxon>
        <taxon>Alveolata</taxon>
        <taxon>Ciliophora</taxon>
        <taxon>Postciliodesmatophora</taxon>
        <taxon>Heterotrichea</taxon>
        <taxon>Heterotrichida</taxon>
        <taxon>Blepharismidae</taxon>
        <taxon>Blepharisma</taxon>
    </lineage>
</organism>
<reference evidence="1" key="1">
    <citation type="submission" date="2021-09" db="EMBL/GenBank/DDBJ databases">
        <authorList>
            <consortium name="AG Swart"/>
            <person name="Singh M."/>
            <person name="Singh A."/>
            <person name="Seah K."/>
            <person name="Emmerich C."/>
        </authorList>
    </citation>
    <scope>NUCLEOTIDE SEQUENCE</scope>
    <source>
        <strain evidence="1">ATCC30299</strain>
    </source>
</reference>
<sequence length="223" mass="26696">MHKRDRSLPIDLKKIDKLTENILILRDSLRSKREKVQDFIKRKSKYTNDWLSNPIFKRVEFNSTIVYQDEKRKANEFWSKIKHDEKIKALGLQERYFSLEHKNGVNECEAYYFDKNSWNKIRECFNIQKRDFGKQSQLNKTIWFTKVARKTPKKRQTKLLRRDKVIDGERRRIYKGISHGKVVTEDFTRPAAESSVSFCLPIEQNDASLKKTFFKNFALTHNA</sequence>
<protein>
    <recommendedName>
        <fullName evidence="3">Ycf1</fullName>
    </recommendedName>
</protein>
<name>A0AAU9K151_9CILI</name>
<comment type="caution">
    <text evidence="1">The sequence shown here is derived from an EMBL/GenBank/DDBJ whole genome shotgun (WGS) entry which is preliminary data.</text>
</comment>
<dbReference type="EMBL" id="CAJZBQ010000052">
    <property type="protein sequence ID" value="CAG9331075.1"/>
    <property type="molecule type" value="Genomic_DNA"/>
</dbReference>
<dbReference type="AlphaFoldDB" id="A0AAU9K151"/>
<evidence type="ECO:0000313" key="2">
    <source>
        <dbReference type="Proteomes" id="UP001162131"/>
    </source>
</evidence>
<proteinExistence type="predicted"/>
<keyword evidence="2" id="KW-1185">Reference proteome</keyword>
<accession>A0AAU9K151</accession>
<evidence type="ECO:0000313" key="1">
    <source>
        <dbReference type="EMBL" id="CAG9331075.1"/>
    </source>
</evidence>
<gene>
    <name evidence="1" type="ORF">BSTOLATCC_MIC52481</name>
</gene>
<evidence type="ECO:0008006" key="3">
    <source>
        <dbReference type="Google" id="ProtNLM"/>
    </source>
</evidence>
<dbReference type="Proteomes" id="UP001162131">
    <property type="component" value="Unassembled WGS sequence"/>
</dbReference>